<evidence type="ECO:0000313" key="3">
    <source>
        <dbReference type="EMBL" id="ORC89928.1"/>
    </source>
</evidence>
<organism evidence="3 4">
    <name type="scientific">Trypanosoma theileri</name>
    <dbReference type="NCBI Taxonomy" id="67003"/>
    <lineage>
        <taxon>Eukaryota</taxon>
        <taxon>Discoba</taxon>
        <taxon>Euglenozoa</taxon>
        <taxon>Kinetoplastea</taxon>
        <taxon>Metakinetoplastina</taxon>
        <taxon>Trypanosomatida</taxon>
        <taxon>Trypanosomatidae</taxon>
        <taxon>Trypanosoma</taxon>
    </lineage>
</organism>
<feature type="domain" description="Dispersed gene family protein 1 beta-sheet" evidence="1">
    <location>
        <begin position="1892"/>
        <end position="2054"/>
    </location>
</feature>
<accession>A0A1X0NZF3</accession>
<dbReference type="Pfam" id="PF22274">
    <property type="entry name" value="DGF-1_beta-sheet"/>
    <property type="match status" value="3"/>
</dbReference>
<dbReference type="EMBL" id="NBCO01000010">
    <property type="protein sequence ID" value="ORC89928.1"/>
    <property type="molecule type" value="Genomic_DNA"/>
</dbReference>
<feature type="non-terminal residue" evidence="3">
    <location>
        <position position="2307"/>
    </location>
</feature>
<dbReference type="Pfam" id="PF22279">
    <property type="entry name" value="DGF-1_N"/>
    <property type="match status" value="3"/>
</dbReference>
<dbReference type="InterPro" id="IPR009030">
    <property type="entry name" value="Growth_fac_rcpt_cys_sf"/>
</dbReference>
<dbReference type="Proteomes" id="UP000192257">
    <property type="component" value="Unassembled WGS sequence"/>
</dbReference>
<feature type="domain" description="Dispersed gene family protein 1 N-terminal" evidence="2">
    <location>
        <begin position="2125"/>
        <end position="2229"/>
    </location>
</feature>
<name>A0A1X0NZF3_9TRYP</name>
<dbReference type="GeneID" id="39984467"/>
<dbReference type="VEuPathDB" id="TriTrypDB:TM35_000101960"/>
<sequence length="2307" mass="247055">MNGNVKLVNGALVLDGVLLEVMGKNDGYAMQVSTSSIFSLQEHSVFSLTNSSIISDAKGIFFGNSFTLTDSILRLARVDGRVSSGPLLNFGSGSVISTHGWLDLHNVMSTGDSTASIASLSQVKLAGGVLSIARSAAVGATLLTGPHVQSGKISVQCNRANGKLLQSPEEYRSAGLSAVEVVPCDSCARELSCFAGLTSSMPNCACRCSPGGVGPSCLPMDVPLAKADKKEKECMRGVAVTKSMTIGQGQSNVCFEAVAFSGPIIVTVDLRSMNTLAKTLDVTLQRCMLAGGAQLRIRGFDKDIAKMMPRVSLSVTNMTSTEGTIVLQGVLPEMSSVLLADSMLSSSVNESKYVITSSGNKSIKYSPVLVLDGVKFVSTNFVLTRTTMMCAGSSCAVILVEHGLTLEKKSGFYMDNCGVNAAGNVVNFISSDLNILDRSVFSLRNNSWRVKSEGTGNAWECNKIALKGGSVLEMTGNTMSLQKSVINMDLLKVEGNSWLLQRENEFQCEYVFKAEKVEFAEKNVWSVIRNKFWKPSLSRYGGADMWNQPISNNYQDLTVYGVCNYRFGEPVLDYTRLSMPKTVQKVECNTCSASAECFNGKAASSDNTNASNKGGCKCKCASGGHGDFCLPVAPPKSLGPLPPPEVGATDIPCVYGGNISSITSPVLGTSGMCFIGVHFTSPIVIDLSEFRPKRKTINITFVQCTMSSVSLTGVKDYAVHMNMRASTITDGKLVLGGKFGSESHIQLVDSIIDTTDAEGFVMESKTVLGSNSKILLLRTNIIAGKHAIYFNNDFALDANGFIVQNSRLEATVPQSTASAGLYVNTLQIKNSGYLSIVNTEIIAGSGVLLAYGGAISSSGRLVLVGNTLKGHGKITGTALLYRGSGVKLSGGSIIRVMLNRVKGTSIYQAKPEYSGTLELSGEGTAVIFSENVMEGDVPAFLTVKTSLTSQGKIVGGCNKKNGKVVSLKEQFENSTVTEFNCDACSEDVKCHMPGKNELTKSSSCSCSRNGKSGNNQQCPSCLPYEVPEIDVMNTLKKPVDSGTTCVENQILTELSLNMQKTHHCYIGVTFSGEKAVAKFVFGRMPLQKPINITFTGCTFLGGAALHFVGSRDPVNSAGVWIRVRKTVLLSSVVSFSNALPKGSDIAVREVDSVQTSWVKTPDGISNALSIVAMKDLLLSGSSILLVSDIYARHKGTSKYILNSGDGILAGDSLTLLDESSLYVQNCRFSRFEHMIKLNGQVNIDERSVMAFLENKLLSGKYLMFSKEVMINDRSVFRMVENSNLDGKGVYMYKNWDLHNSSWVDWRGNDVSIGELVHVVSKAGVNIDSNSMLTFIGKRKESKGASAPLLKSKQEGYKFISGCLTLPKDTEGSNSNNVTDQVECDRCVDQGHCFAPFTSSSNDCSCKCTDGGHGDVCVPGRVAVPLLPPPLPSPPAPGECMSNVKYPEVSQTLGNGLSSLCYRNVTFSGAFTRITVDLRAMTGDVVNITFDGCKWLSGAALVLRGGSENEKGRETSARSINIAITGNTFHEGMLSPFGSFPPRTNIIVSGSHFNVTRIIAVPDMMSVQRSCIMTKGLKLNDHSSLKLIDNSFIVSNKESTVMFVGTSGMTVKSHSMFAMVGNKFTFTDDGSAVLRVMGDEVKKGLEVQDNSVFAIEKSLVSGILEDFVFLSVLHAKEKSAFLVENNDGLMVTNILKIKEDMNLNDSWLRMHKNAAYNLSATVFRVDSTVEMAGSKVVLSGNSVSPVMSKTTPAIVALKSYRNHKFERDSSLIFACNVLNRKVVTEYNDKPTNASVNIVGCDGSCSLEGSCFPALSASISASNCACECTNGGHGDRCLPVHVPKLPDEDPCVRNINVSWEVHAGFRKSSVCYVGVTFTQDVVLDLTTMSGTVRNVTLKNCKMVGNASLYIVGWESELPAGQRVEVLISGLESRSGGGVLLAKNYPQGSHITVVDSVLVAETPVNYSGSYDLLKASACLVLYKLGLTGSVLTIARTQVITTLNDVRGVLVTGGVTLSSGSALYMQQLWVQAALGECVSVVGSVTARSNSVLAFVDSDFLSCSHAVSMQDPLTVAGSVVKFVRNDFVLPSDHAVKFHSPLSFTEGSMLLMKANTHDNSEKEMVMVAGTVTAGESILSFVRNQVLSPRMLSAKIETNAGAHLKVSCNTVGGNKLTKATEYAAAGFGNAAQINVFGCETCDKDTYCYPSGAVSSAEENGDCVCKCRRDSYGEVCLPVESITLPPVSKPLKSSAFALENTTVQSPLVVTRDVKEVTLRNLVMEGVQTVLYVPWMAKDNIRIFLQNISLRNGAVL</sequence>
<feature type="domain" description="Dispersed gene family protein 1 N-terminal" evidence="2">
    <location>
        <begin position="123"/>
        <end position="218"/>
    </location>
</feature>
<keyword evidence="4" id="KW-1185">Reference proteome</keyword>
<dbReference type="OrthoDB" id="249532at2759"/>
<comment type="caution">
    <text evidence="3">The sequence shown here is derived from an EMBL/GenBank/DDBJ whole genome shotgun (WGS) entry which is preliminary data.</text>
</comment>
<feature type="domain" description="Dispersed gene family protein 1 N-terminal" evidence="2">
    <location>
        <begin position="1769"/>
        <end position="1836"/>
    </location>
</feature>
<dbReference type="InterPro" id="IPR053915">
    <property type="entry name" value="DGF-1_b-sheet_dom"/>
</dbReference>
<protein>
    <submittedName>
        <fullName evidence="3">Dispersed gene family protein 1 (DGF-1)</fullName>
    </submittedName>
</protein>
<dbReference type="RefSeq" id="XP_028883994.1">
    <property type="nucleotide sequence ID" value="XM_029024687.1"/>
</dbReference>
<reference evidence="3 4" key="1">
    <citation type="submission" date="2017-03" db="EMBL/GenBank/DDBJ databases">
        <title>An alternative strategy for trypanosome survival in the mammalian bloodstream revealed through genome and transcriptome analysis of the ubiquitous bovine parasite Trypanosoma (Megatrypanum) theileri.</title>
        <authorList>
            <person name="Kelly S."/>
            <person name="Ivens A."/>
            <person name="Mott A."/>
            <person name="O'Neill E."/>
            <person name="Emms D."/>
            <person name="Macleod O."/>
            <person name="Voorheis P."/>
            <person name="Matthews J."/>
            <person name="Matthews K."/>
            <person name="Carrington M."/>
        </authorList>
    </citation>
    <scope>NUCLEOTIDE SEQUENCE [LARGE SCALE GENOMIC DNA]</scope>
    <source>
        <strain evidence="3">Edinburgh</strain>
    </source>
</reference>
<evidence type="ECO:0000259" key="2">
    <source>
        <dbReference type="Pfam" id="PF22279"/>
    </source>
</evidence>
<dbReference type="SUPFAM" id="SSF57184">
    <property type="entry name" value="Growth factor receptor domain"/>
    <property type="match status" value="1"/>
</dbReference>
<evidence type="ECO:0000313" key="4">
    <source>
        <dbReference type="Proteomes" id="UP000192257"/>
    </source>
</evidence>
<dbReference type="InterPro" id="IPR053914">
    <property type="entry name" value="DGF-1_N"/>
</dbReference>
<feature type="domain" description="Dispersed gene family protein 1 beta-sheet" evidence="1">
    <location>
        <begin position="282"/>
        <end position="446"/>
    </location>
</feature>
<feature type="domain" description="Dispersed gene family protein 1 beta-sheet" evidence="1">
    <location>
        <begin position="1486"/>
        <end position="1657"/>
    </location>
</feature>
<proteinExistence type="predicted"/>
<evidence type="ECO:0000259" key="1">
    <source>
        <dbReference type="Pfam" id="PF22274"/>
    </source>
</evidence>
<gene>
    <name evidence="3" type="ORF">TM35_000101960</name>
</gene>